<dbReference type="EMBL" id="CP001287">
    <property type="protein sequence ID" value="ACK66625.1"/>
    <property type="molecule type" value="Genomic_DNA"/>
</dbReference>
<keyword evidence="8" id="KW-1185">Reference proteome</keyword>
<evidence type="ECO:0000259" key="6">
    <source>
        <dbReference type="Pfam" id="PF07992"/>
    </source>
</evidence>
<dbReference type="PANTHER" id="PTHR42913:SF9">
    <property type="entry name" value="SLR1591 PROTEIN"/>
    <property type="match status" value="1"/>
</dbReference>
<dbReference type="Proteomes" id="UP000008204">
    <property type="component" value="Chromosome"/>
</dbReference>
<keyword evidence="5" id="KW-0560">Oxidoreductase</keyword>
<dbReference type="SUPFAM" id="SSF51905">
    <property type="entry name" value="FAD/NAD(P)-binding domain"/>
    <property type="match status" value="2"/>
</dbReference>
<dbReference type="KEGG" id="cyp:PCC8801_2621"/>
<dbReference type="PRINTS" id="PR00368">
    <property type="entry name" value="FADPNR"/>
</dbReference>
<dbReference type="InterPro" id="IPR000408">
    <property type="entry name" value="Reg_chr_condens"/>
</dbReference>
<dbReference type="InterPro" id="IPR023753">
    <property type="entry name" value="FAD/NAD-binding_dom"/>
</dbReference>
<organism evidence="7 8">
    <name type="scientific">Rippkaea orientalis (strain PCC 8801 / RF-1)</name>
    <name type="common">Cyanothece sp. (strain PCC 8801)</name>
    <dbReference type="NCBI Taxonomy" id="41431"/>
    <lineage>
        <taxon>Bacteria</taxon>
        <taxon>Bacillati</taxon>
        <taxon>Cyanobacteriota</taxon>
        <taxon>Cyanophyceae</taxon>
        <taxon>Oscillatoriophycideae</taxon>
        <taxon>Chroococcales</taxon>
        <taxon>Aphanothecaceae</taxon>
        <taxon>Rippkaea</taxon>
        <taxon>Rippkaea orientalis</taxon>
    </lineage>
</organism>
<dbReference type="GO" id="GO:0003955">
    <property type="term" value="F:NAD(P)H dehydrogenase (quinone) activity"/>
    <property type="evidence" value="ECO:0007669"/>
    <property type="project" value="TreeGrafter"/>
</dbReference>
<keyword evidence="4" id="KW-0274">FAD</keyword>
<dbReference type="InterPro" id="IPR017584">
    <property type="entry name" value="Pyridine_nucleo_diS_OxRdtase_N"/>
</dbReference>
<evidence type="ECO:0000256" key="1">
    <source>
        <dbReference type="ARBA" id="ARBA00001974"/>
    </source>
</evidence>
<comment type="similarity">
    <text evidence="2">Belongs to the NADH dehydrogenase family.</text>
</comment>
<evidence type="ECO:0000313" key="8">
    <source>
        <dbReference type="Proteomes" id="UP000008204"/>
    </source>
</evidence>
<dbReference type="OrthoDB" id="9772934at2"/>
<dbReference type="STRING" id="41431.PCC8801_2621"/>
<dbReference type="Gene3D" id="3.50.50.100">
    <property type="match status" value="1"/>
</dbReference>
<evidence type="ECO:0000256" key="4">
    <source>
        <dbReference type="ARBA" id="ARBA00022827"/>
    </source>
</evidence>
<evidence type="ECO:0000256" key="5">
    <source>
        <dbReference type="ARBA" id="ARBA00023002"/>
    </source>
</evidence>
<comment type="cofactor">
    <cofactor evidence="1">
        <name>FAD</name>
        <dbReference type="ChEBI" id="CHEBI:57692"/>
    </cofactor>
</comment>
<dbReference type="RefSeq" id="WP_012595892.1">
    <property type="nucleotide sequence ID" value="NC_011726.1"/>
</dbReference>
<dbReference type="GO" id="GO:0019646">
    <property type="term" value="P:aerobic electron transport chain"/>
    <property type="evidence" value="ECO:0007669"/>
    <property type="project" value="TreeGrafter"/>
</dbReference>
<accession>B7K4W9</accession>
<dbReference type="InterPro" id="IPR051169">
    <property type="entry name" value="NADH-Q_oxidoreductase"/>
</dbReference>
<dbReference type="eggNOG" id="COG1252">
    <property type="taxonomic scope" value="Bacteria"/>
</dbReference>
<proteinExistence type="inferred from homology"/>
<dbReference type="NCBIfam" id="TIGR03169">
    <property type="entry name" value="Nterm_to_SelD"/>
    <property type="match status" value="1"/>
</dbReference>
<keyword evidence="3" id="KW-0285">Flavoprotein</keyword>
<protein>
    <submittedName>
        <fullName evidence="7">Pyridine nucleotide-disulfide oxidoreductase family protein</fullName>
    </submittedName>
</protein>
<dbReference type="PROSITE" id="PS00626">
    <property type="entry name" value="RCC1_2"/>
    <property type="match status" value="1"/>
</dbReference>
<evidence type="ECO:0000256" key="3">
    <source>
        <dbReference type="ARBA" id="ARBA00022630"/>
    </source>
</evidence>
<name>B7K4W9_RIPO1</name>
<dbReference type="HOGENOM" id="CLU_021377_4_0_3"/>
<reference evidence="8" key="1">
    <citation type="journal article" date="2011" name="MBio">
        <title>Novel metabolic attributes of the genus Cyanothece, comprising a group of unicellular nitrogen-fixing Cyanobacteria.</title>
        <authorList>
            <person name="Bandyopadhyay A."/>
            <person name="Elvitigala T."/>
            <person name="Welsh E."/>
            <person name="Stockel J."/>
            <person name="Liberton M."/>
            <person name="Min H."/>
            <person name="Sherman L.A."/>
            <person name="Pakrasi H.B."/>
        </authorList>
    </citation>
    <scope>NUCLEOTIDE SEQUENCE [LARGE SCALE GENOMIC DNA]</scope>
    <source>
        <strain evidence="8">PCC 8801</strain>
    </source>
</reference>
<dbReference type="Pfam" id="PF07992">
    <property type="entry name" value="Pyr_redox_2"/>
    <property type="match status" value="1"/>
</dbReference>
<feature type="domain" description="FAD/NAD(P)-binding" evidence="6">
    <location>
        <begin position="5"/>
        <end position="317"/>
    </location>
</feature>
<evidence type="ECO:0000313" key="7">
    <source>
        <dbReference type="EMBL" id="ACK66625.1"/>
    </source>
</evidence>
<dbReference type="PANTHER" id="PTHR42913">
    <property type="entry name" value="APOPTOSIS-INDUCING FACTOR 1"/>
    <property type="match status" value="1"/>
</dbReference>
<gene>
    <name evidence="7" type="ordered locus">PCC8801_2621</name>
</gene>
<evidence type="ECO:0000256" key="2">
    <source>
        <dbReference type="ARBA" id="ARBA00005272"/>
    </source>
</evidence>
<dbReference type="AlphaFoldDB" id="B7K4W9"/>
<dbReference type="InterPro" id="IPR036188">
    <property type="entry name" value="FAD/NAD-bd_sf"/>
</dbReference>
<sequence length="386" mass="42982">MSSKNLVLIGGGHSHAIALKLWGINPLSGVRLTLITDVYQTPYSGMLPGYVAGFYTFEETHINLSTLAQFSHAQFYLDQAIGLDLINHQVICANSPPISFDYLSLDIGSIPTMINVPGASEYAIPAKPVPTFLAAWNDFVKTVINSPHKNYSISIVGGGAGGVELALNMHSRLSHILQEHQQPLENLMINLFHQGETILTGHNFSVSKIVETILKQRKINLYLRQKVVQISAISQSIYEIQCESKLKVNCNIIFWVTQASAANWIKASGLTTNEKGFILVNNYLQSVSHPHIFAAGDIATINNYPRPKAGVFAVRQGKPLFDNLQRMILRKSLKPYYPQKLYLSLIGTGDKNAIASWGFLGYRSPILWTWKDYIDREFMEGFKNLG</sequence>